<dbReference type="Proteomes" id="UP000223968">
    <property type="component" value="Unassembled WGS sequence"/>
</dbReference>
<dbReference type="EMBL" id="PDNB01000004">
    <property type="protein sequence ID" value="PGH18381.1"/>
    <property type="molecule type" value="Genomic_DNA"/>
</dbReference>
<organism evidence="1 2">
    <name type="scientific">Helicocarpus griseus UAMH5409</name>
    <dbReference type="NCBI Taxonomy" id="1447875"/>
    <lineage>
        <taxon>Eukaryota</taxon>
        <taxon>Fungi</taxon>
        <taxon>Dikarya</taxon>
        <taxon>Ascomycota</taxon>
        <taxon>Pezizomycotina</taxon>
        <taxon>Eurotiomycetes</taxon>
        <taxon>Eurotiomycetidae</taxon>
        <taxon>Onygenales</taxon>
        <taxon>Ajellomycetaceae</taxon>
        <taxon>Helicocarpus</taxon>
    </lineage>
</organism>
<accession>A0A2B7YBF9</accession>
<name>A0A2B7YBF9_9EURO</name>
<reference evidence="1 2" key="1">
    <citation type="submission" date="2017-10" db="EMBL/GenBank/DDBJ databases">
        <title>Comparative genomics in systemic dimorphic fungi from Ajellomycetaceae.</title>
        <authorList>
            <person name="Munoz J.F."/>
            <person name="Mcewen J.G."/>
            <person name="Clay O.K."/>
            <person name="Cuomo C.A."/>
        </authorList>
    </citation>
    <scope>NUCLEOTIDE SEQUENCE [LARGE SCALE GENOMIC DNA]</scope>
    <source>
        <strain evidence="1 2">UAMH5409</strain>
    </source>
</reference>
<sequence>MPDGPPTRTPRIDTDFFLILYRNANALSQSVGRIRQPDMLVNEQIGSNRNPVNFVILHEAVNAVKGRIERFYRPISESVFHDLVRNATAGDEQDNAAFRVHRVLRQIEREIPQARG</sequence>
<dbReference type="AlphaFoldDB" id="A0A2B7YBF9"/>
<dbReference type="OrthoDB" id="73875at2759"/>
<comment type="caution">
    <text evidence="1">The sequence shown here is derived from an EMBL/GenBank/DDBJ whole genome shotgun (WGS) entry which is preliminary data.</text>
</comment>
<proteinExistence type="predicted"/>
<evidence type="ECO:0000313" key="2">
    <source>
        <dbReference type="Proteomes" id="UP000223968"/>
    </source>
</evidence>
<protein>
    <submittedName>
        <fullName evidence="1">Uncharacterized protein</fullName>
    </submittedName>
</protein>
<gene>
    <name evidence="1" type="ORF">AJ79_00448</name>
</gene>
<evidence type="ECO:0000313" key="1">
    <source>
        <dbReference type="EMBL" id="PGH18381.1"/>
    </source>
</evidence>
<keyword evidence="2" id="KW-1185">Reference proteome</keyword>